<reference evidence="1 2" key="1">
    <citation type="submission" date="2023-03" db="EMBL/GenBank/DDBJ databases">
        <title>Bacillus Genome Sequencing.</title>
        <authorList>
            <person name="Dunlap C."/>
        </authorList>
    </citation>
    <scope>NUCLEOTIDE SEQUENCE [LARGE SCALE GENOMIC DNA]</scope>
    <source>
        <strain evidence="1 2">NRS-1717</strain>
    </source>
</reference>
<accession>A0ABU6P0Z5</accession>
<dbReference type="Gene3D" id="4.10.810.10">
    <property type="entry name" value="Virus Scaffolding Protein, Chain A"/>
    <property type="match status" value="1"/>
</dbReference>
<proteinExistence type="predicted"/>
<gene>
    <name evidence="1" type="ORF">P9271_10850</name>
</gene>
<evidence type="ECO:0000313" key="1">
    <source>
        <dbReference type="EMBL" id="MED4401816.1"/>
    </source>
</evidence>
<dbReference type="Proteomes" id="UP001342826">
    <property type="component" value="Unassembled WGS sequence"/>
</dbReference>
<sequence>MSQNFIVMKPFAHQIDCFCPDSIHAELLTINKQDIIKMTNECKFVDNNGWYSLIIINDESSFYIANEDLDMYVKQEKIISVLDIELKINYLKFSINQSLDKHDKVSFLKFTKELNDLRVFNTILNTM</sequence>
<dbReference type="InterPro" id="IPR027393">
    <property type="entry name" value="Virus_scaffolding_prot_C"/>
</dbReference>
<organism evidence="1 2">
    <name type="scientific">Metabacillus fastidiosus</name>
    <dbReference type="NCBI Taxonomy" id="1458"/>
    <lineage>
        <taxon>Bacteria</taxon>
        <taxon>Bacillati</taxon>
        <taxon>Bacillota</taxon>
        <taxon>Bacilli</taxon>
        <taxon>Bacillales</taxon>
        <taxon>Bacillaceae</taxon>
        <taxon>Metabacillus</taxon>
    </lineage>
</organism>
<keyword evidence="2" id="KW-1185">Reference proteome</keyword>
<dbReference type="GeneID" id="301143118"/>
<dbReference type="EMBL" id="JARTFS010000006">
    <property type="protein sequence ID" value="MED4401816.1"/>
    <property type="molecule type" value="Genomic_DNA"/>
</dbReference>
<name>A0ABU6P0Z5_9BACI</name>
<dbReference type="RefSeq" id="WP_066235284.1">
    <property type="nucleotide sequence ID" value="NZ_JARTFQ010000006.1"/>
</dbReference>
<evidence type="ECO:0000313" key="2">
    <source>
        <dbReference type="Proteomes" id="UP001342826"/>
    </source>
</evidence>
<protein>
    <submittedName>
        <fullName evidence="1">IDEAL domain-containing protein</fullName>
    </submittedName>
</protein>
<comment type="caution">
    <text evidence="1">The sequence shown here is derived from an EMBL/GenBank/DDBJ whole genome shotgun (WGS) entry which is preliminary data.</text>
</comment>